<evidence type="ECO:0000256" key="1">
    <source>
        <dbReference type="ARBA" id="ARBA00018672"/>
    </source>
</evidence>
<dbReference type="InterPro" id="IPR001789">
    <property type="entry name" value="Sig_transdc_resp-reg_receiver"/>
</dbReference>
<organism evidence="3 4">
    <name type="scientific">Ruminiclostridium herbifermentans</name>
    <dbReference type="NCBI Taxonomy" id="2488810"/>
    <lineage>
        <taxon>Bacteria</taxon>
        <taxon>Bacillati</taxon>
        <taxon>Bacillota</taxon>
        <taxon>Clostridia</taxon>
        <taxon>Eubacteriales</taxon>
        <taxon>Oscillospiraceae</taxon>
        <taxon>Ruminiclostridium</taxon>
    </lineage>
</organism>
<dbReference type="KEGG" id="rher:EHE19_014815"/>
<evidence type="ECO:0000313" key="3">
    <source>
        <dbReference type="EMBL" id="QNU66138.1"/>
    </source>
</evidence>
<dbReference type="InterPro" id="IPR052048">
    <property type="entry name" value="ST_Response_Regulator"/>
</dbReference>
<evidence type="ECO:0000313" key="4">
    <source>
        <dbReference type="Proteomes" id="UP000306409"/>
    </source>
</evidence>
<dbReference type="PROSITE" id="PS50110">
    <property type="entry name" value="RESPONSE_REGULATORY"/>
    <property type="match status" value="1"/>
</dbReference>
<accession>A0A4U7JLL0</accession>
<dbReference type="SUPFAM" id="SSF52172">
    <property type="entry name" value="CheY-like"/>
    <property type="match status" value="1"/>
</dbReference>
<dbReference type="RefSeq" id="WP_137696882.1">
    <property type="nucleotide sequence ID" value="NZ_CP061336.1"/>
</dbReference>
<proteinExistence type="predicted"/>
<dbReference type="Proteomes" id="UP000306409">
    <property type="component" value="Chromosome"/>
</dbReference>
<comment type="function">
    <text evidence="2">May play the central regulatory role in sporulation. It may be an element of the effector pathway responsible for the activation of sporulation genes in response to nutritional stress. Spo0A may act in concert with spo0H (a sigma factor) to control the expression of some genes that are critical to the sporulation process.</text>
</comment>
<dbReference type="PANTHER" id="PTHR43228:SF1">
    <property type="entry name" value="TWO-COMPONENT RESPONSE REGULATOR ARR22"/>
    <property type="match status" value="1"/>
</dbReference>
<name>A0A4U7JLL0_9FIRM</name>
<keyword evidence="4" id="KW-1185">Reference proteome</keyword>
<sequence length="119" mass="13349">MTSILIVDDAAFIRLQLRQMLERNGYNVVGEAANGKEAIVKIKELDPDIVTLDITMPEMDGLECMEEINKINNKPSVIMVSAMGQEVYVQKAIMSGAKGFIVKPYKEETVIKNLNKFKK</sequence>
<dbReference type="PANTHER" id="PTHR43228">
    <property type="entry name" value="TWO-COMPONENT RESPONSE REGULATOR"/>
    <property type="match status" value="1"/>
</dbReference>
<dbReference type="InterPro" id="IPR011006">
    <property type="entry name" value="CheY-like_superfamily"/>
</dbReference>
<dbReference type="GO" id="GO:0000160">
    <property type="term" value="P:phosphorelay signal transduction system"/>
    <property type="evidence" value="ECO:0007669"/>
    <property type="project" value="InterPro"/>
</dbReference>
<protein>
    <recommendedName>
        <fullName evidence="1">Stage 0 sporulation protein A homolog</fullName>
    </recommendedName>
</protein>
<dbReference type="EMBL" id="CP061336">
    <property type="protein sequence ID" value="QNU66138.1"/>
    <property type="molecule type" value="Genomic_DNA"/>
</dbReference>
<gene>
    <name evidence="3" type="ORF">EHE19_014815</name>
</gene>
<dbReference type="OrthoDB" id="9790669at2"/>
<dbReference type="Gene3D" id="3.40.50.2300">
    <property type="match status" value="1"/>
</dbReference>
<dbReference type="SMART" id="SM00448">
    <property type="entry name" value="REC"/>
    <property type="match status" value="1"/>
</dbReference>
<reference evidence="3 4" key="1">
    <citation type="submission" date="2020-09" db="EMBL/GenBank/DDBJ databases">
        <title>Characterization and genome sequencing of Ruminiclostridium sp. nov. MA18.</title>
        <authorList>
            <person name="Rettenmaier R."/>
            <person name="Kowollik M.-L."/>
            <person name="Liebl W."/>
            <person name="Zverlov V."/>
        </authorList>
    </citation>
    <scope>NUCLEOTIDE SEQUENCE [LARGE SCALE GENOMIC DNA]</scope>
    <source>
        <strain evidence="3 4">MA18</strain>
    </source>
</reference>
<dbReference type="Pfam" id="PF00072">
    <property type="entry name" value="Response_reg"/>
    <property type="match status" value="1"/>
</dbReference>
<evidence type="ECO:0000256" key="2">
    <source>
        <dbReference type="ARBA" id="ARBA00024867"/>
    </source>
</evidence>
<dbReference type="AlphaFoldDB" id="A0A4U7JLL0"/>